<dbReference type="Gene3D" id="1.10.1790.20">
    <property type="match status" value="1"/>
</dbReference>
<feature type="binding site" evidence="9">
    <location>
        <position position="961"/>
    </location>
    <ligand>
        <name>Zn(2+)</name>
        <dbReference type="ChEBI" id="CHEBI:29105"/>
        <label>2</label>
    </ligand>
</feature>
<dbReference type="Proteomes" id="UP000653308">
    <property type="component" value="Unassembled WGS sequence"/>
</dbReference>
<keyword evidence="7 9" id="KW-0804">Transcription</keyword>
<comment type="subunit">
    <text evidence="9">The RNAP catalytic core consists of 2 alpha, 1 beta, 1 beta' and 1 omega subunit. When a sigma factor is associated with the core the holoenzyme is formed, which can initiate transcription.</text>
</comment>
<sequence>MLDVNFFDELRIGLATADDIRQWSHGEVKKPETINYRTLKPEKDGLFCEKIFGPTRDWECYCGKYKRVRFKGIICERCGVEVTRAKVRRERMGHIELAAPVTHIWYFKGVPSRLGYLLDLAPKDLEKVIYFAAYMITYVDEERRTRDLPSLEAHVSVERQQIEQRRDADLEARAKKLETDLAELEAEGAKADVRRKVREGAEREMKQLRDRAQREIDRLDEVWNRFKNLKVQDLEGDELLYRELRDRFGTYFDGSMGAAALQKRLESFDLDEEAEKLREIIRTGKGQKKTRALKRLKVVSAFLQTSNSPKGMVLDCVPVIPPDLRPMVQLDGGRFATSDLNDLYRRVINRNNRLKRLLDLGAPEIIVNNEKRMLQEAVDALFDNGRRGRPVTGPGNRPLKSLSDMLKGKQGRFRQNLLGKRVDYSARSVIVVGPQLKLHQCGLPKAMALELFKPFVMKRLVDLNHAQNIKSAKRMVERGRTVVYDVLEEVIAEHPVLLNRAPTLHRLGIQAFEPQLVEGKAIQIHPLVCTAFNADFDGDQMAVHLPLSAEAQAEARILMLSSNNILKPADGRPVTMPTQDMVLGLFFLTTDGEMRELKGEGRSFASVAEAIMAFDAGELSLQSKIDVRFPVGTIPPRGWTPPAREEGEPEWQQGDSFRLNTTLGRALFNELLPEDYPFVDYEVGKKQLSEIVNDLAERYPKVIVAATLDNLKAAGFYWATRSGVTVAISDVVVPEAKKEIVRGYEAQDEKVQKQYERGLITKDERTQELIAIWTKATNEVAEAMNDNFPKTNPIFMMVNSGARGNMMQMRQIAGMRGLVSNAKNETIPRPIKASFREGLSVLEYFISTHGARKGLADTALRTADSGYLTRRLVDVSQDVIIREEDCGTERGLRLKIADRTEAGLVKTEDVETSVYARCLAEDIVVDGQVLAPAGTDLGDVLIEELVQRGVEEVKTRSVLTCESAVGTCAMCYGRSLATGKLVDIGEAVGIIAAQSIGEPGTQLTMRTFHTGGVAGDDITQGLPRVVELFEARTPKGVAPISEAQGRVRIEETEKTKKIVVTPDDGSDETAYPISKRARLLVSEGEHVQVGQKLTVGATNPHDVLRILGQRAVQVHLVGEVQKVYNSQGVSIHDKHIEIIIRQMLRRVTIIESGDAELLPGELVERSKFEHENRRVVQEGGHPASGRPQLMGITKASLATESWLSAASFQETTRVLTDAAINAKSDSLIGLKENVIIGKLIPAGTGLSRYRNIRVEPTEEAKAAMYSAVGYDDIDYSPFGTGSGQAVPLEDYDYGPYNQ</sequence>
<proteinExistence type="inferred from homology"/>
<comment type="catalytic activity">
    <reaction evidence="8 9 10">
        <text>RNA(n) + a ribonucleoside 5'-triphosphate = RNA(n+1) + diphosphate</text>
        <dbReference type="Rhea" id="RHEA:21248"/>
        <dbReference type="Rhea" id="RHEA-COMP:14527"/>
        <dbReference type="Rhea" id="RHEA-COMP:17342"/>
        <dbReference type="ChEBI" id="CHEBI:33019"/>
        <dbReference type="ChEBI" id="CHEBI:61557"/>
        <dbReference type="ChEBI" id="CHEBI:140395"/>
        <dbReference type="EC" id="2.7.7.6"/>
    </reaction>
</comment>
<evidence type="ECO:0000256" key="9">
    <source>
        <dbReference type="HAMAP-Rule" id="MF_01322"/>
    </source>
</evidence>
<feature type="binding site" evidence="9">
    <location>
        <position position="78"/>
    </location>
    <ligand>
        <name>Zn(2+)</name>
        <dbReference type="ChEBI" id="CHEBI:29105"/>
        <label>1</label>
    </ligand>
</feature>
<dbReference type="Gene3D" id="1.10.40.90">
    <property type="match status" value="1"/>
</dbReference>
<keyword evidence="4 9" id="KW-0808">Transferase</keyword>
<organism evidence="14 15">
    <name type="scientific">Streptomyces djakartensis</name>
    <dbReference type="NCBI Taxonomy" id="68193"/>
    <lineage>
        <taxon>Bacteria</taxon>
        <taxon>Bacillati</taxon>
        <taxon>Actinomycetota</taxon>
        <taxon>Actinomycetes</taxon>
        <taxon>Kitasatosporales</taxon>
        <taxon>Streptomycetaceae</taxon>
        <taxon>Streptomyces</taxon>
    </lineage>
</organism>
<feature type="coiled-coil region" evidence="11">
    <location>
        <begin position="167"/>
        <end position="222"/>
    </location>
</feature>
<dbReference type="InterPro" id="IPR038120">
    <property type="entry name" value="Rpb1_funnel_sf"/>
</dbReference>
<evidence type="ECO:0000256" key="8">
    <source>
        <dbReference type="ARBA" id="ARBA00048552"/>
    </source>
</evidence>
<dbReference type="Pfam" id="PF04998">
    <property type="entry name" value="RNA_pol_Rpb1_5"/>
    <property type="match status" value="1"/>
</dbReference>
<accession>A0ABQ2Z7M7</accession>
<dbReference type="Pfam" id="PF00623">
    <property type="entry name" value="RNA_pol_Rpb1_2"/>
    <property type="match status" value="1"/>
</dbReference>
<evidence type="ECO:0000256" key="10">
    <source>
        <dbReference type="RuleBase" id="RU004279"/>
    </source>
</evidence>
<keyword evidence="9" id="KW-0862">Zinc</keyword>
<comment type="function">
    <text evidence="1 9 10">DNA-dependent RNA polymerase catalyzes the transcription of DNA into RNA using the four ribonucleoside triphosphates as substrates.</text>
</comment>
<keyword evidence="9" id="KW-0460">Magnesium</keyword>
<feature type="binding site" evidence="9">
    <location>
        <position position="60"/>
    </location>
    <ligand>
        <name>Zn(2+)</name>
        <dbReference type="ChEBI" id="CHEBI:29105"/>
        <label>1</label>
    </ligand>
</feature>
<evidence type="ECO:0000256" key="7">
    <source>
        <dbReference type="ARBA" id="ARBA00023163"/>
    </source>
</evidence>
<evidence type="ECO:0000256" key="11">
    <source>
        <dbReference type="SAM" id="Coils"/>
    </source>
</evidence>
<dbReference type="InterPro" id="IPR042102">
    <property type="entry name" value="RNA_pol_Rpb1_3_sf"/>
</dbReference>
<feature type="binding site" evidence="9">
    <location>
        <position position="62"/>
    </location>
    <ligand>
        <name>Zn(2+)</name>
        <dbReference type="ChEBI" id="CHEBI:29105"/>
        <label>1</label>
    </ligand>
</feature>
<keyword evidence="15" id="KW-1185">Reference proteome</keyword>
<dbReference type="InterPro" id="IPR000722">
    <property type="entry name" value="RNA_pol_asu"/>
</dbReference>
<dbReference type="InterPro" id="IPR044893">
    <property type="entry name" value="RNA_pol_Rpb1_clamp_domain"/>
</dbReference>
<keyword evidence="6 9" id="KW-0479">Metal-binding</keyword>
<feature type="domain" description="RNA polymerase N-terminal" evidence="13">
    <location>
        <begin position="310"/>
        <end position="589"/>
    </location>
</feature>
<feature type="binding site" evidence="9">
    <location>
        <position position="535"/>
    </location>
    <ligand>
        <name>Mg(2+)</name>
        <dbReference type="ChEBI" id="CHEBI:18420"/>
    </ligand>
</feature>
<dbReference type="InterPro" id="IPR007081">
    <property type="entry name" value="RNA_pol_Rpb1_5"/>
</dbReference>
<dbReference type="PANTHER" id="PTHR19376:SF54">
    <property type="entry name" value="DNA-DIRECTED RNA POLYMERASE SUBUNIT BETA"/>
    <property type="match status" value="1"/>
</dbReference>
<dbReference type="Gene3D" id="2.40.40.20">
    <property type="match status" value="1"/>
</dbReference>
<evidence type="ECO:0000313" key="15">
    <source>
        <dbReference type="Proteomes" id="UP000653308"/>
    </source>
</evidence>
<reference evidence="15" key="1">
    <citation type="journal article" date="2019" name="Int. J. Syst. Evol. Microbiol.">
        <title>The Global Catalogue of Microorganisms (GCM) 10K type strain sequencing project: providing services to taxonomists for standard genome sequencing and annotation.</title>
        <authorList>
            <consortium name="The Broad Institute Genomics Platform"/>
            <consortium name="The Broad Institute Genome Sequencing Center for Infectious Disease"/>
            <person name="Wu L."/>
            <person name="Ma J."/>
        </authorList>
    </citation>
    <scope>NUCLEOTIDE SEQUENCE [LARGE SCALE GENOMIC DNA]</scope>
    <source>
        <strain evidence="15">JCM 4957</strain>
    </source>
</reference>
<evidence type="ECO:0000256" key="1">
    <source>
        <dbReference type="ARBA" id="ARBA00004026"/>
    </source>
</evidence>
<evidence type="ECO:0000313" key="14">
    <source>
        <dbReference type="EMBL" id="GGY03809.1"/>
    </source>
</evidence>
<dbReference type="InterPro" id="IPR012754">
    <property type="entry name" value="DNA-dir_RpoC_beta_prime_bact"/>
</dbReference>
<evidence type="ECO:0000259" key="13">
    <source>
        <dbReference type="SMART" id="SM00663"/>
    </source>
</evidence>
<comment type="cofactor">
    <cofactor evidence="9">
        <name>Mg(2+)</name>
        <dbReference type="ChEBI" id="CHEBI:18420"/>
    </cofactor>
    <text evidence="9">Binds 1 Mg(2+) ion per subunit.</text>
</comment>
<dbReference type="Gene3D" id="1.10.150.390">
    <property type="match status" value="1"/>
</dbReference>
<dbReference type="RefSeq" id="WP_190195955.1">
    <property type="nucleotide sequence ID" value="NZ_BMWE01000001.1"/>
</dbReference>
<dbReference type="SUPFAM" id="SSF64484">
    <property type="entry name" value="beta and beta-prime subunits of DNA dependent RNA-polymerase"/>
    <property type="match status" value="1"/>
</dbReference>
<feature type="binding site" evidence="9">
    <location>
        <position position="539"/>
    </location>
    <ligand>
        <name>Mg(2+)</name>
        <dbReference type="ChEBI" id="CHEBI:18420"/>
    </ligand>
</feature>
<keyword evidence="5 9" id="KW-0548">Nucleotidyltransferase</keyword>
<evidence type="ECO:0000256" key="2">
    <source>
        <dbReference type="ARBA" id="ARBA00006460"/>
    </source>
</evidence>
<feature type="binding site" evidence="9">
    <location>
        <position position="971"/>
    </location>
    <ligand>
        <name>Zn(2+)</name>
        <dbReference type="ChEBI" id="CHEBI:29105"/>
        <label>2</label>
    </ligand>
</feature>
<feature type="binding site" evidence="9">
    <location>
        <position position="968"/>
    </location>
    <ligand>
        <name>Zn(2+)</name>
        <dbReference type="ChEBI" id="CHEBI:29105"/>
        <label>2</label>
    </ligand>
</feature>
<keyword evidence="3 9" id="KW-0240">DNA-directed RNA polymerase</keyword>
<feature type="binding site" evidence="9">
    <location>
        <position position="537"/>
    </location>
    <ligand>
        <name>Mg(2+)</name>
        <dbReference type="ChEBI" id="CHEBI:18420"/>
    </ligand>
</feature>
<evidence type="ECO:0000256" key="6">
    <source>
        <dbReference type="ARBA" id="ARBA00022723"/>
    </source>
</evidence>
<dbReference type="NCBIfam" id="NF011498">
    <property type="entry name" value="PRK14906.1"/>
    <property type="match status" value="1"/>
</dbReference>
<dbReference type="InterPro" id="IPR007083">
    <property type="entry name" value="RNA_pol_Rpb1_4"/>
</dbReference>
<evidence type="ECO:0000256" key="12">
    <source>
        <dbReference type="SAM" id="MobiDB-lite"/>
    </source>
</evidence>
<keyword evidence="11" id="KW-0175">Coiled coil</keyword>
<evidence type="ECO:0000256" key="4">
    <source>
        <dbReference type="ARBA" id="ARBA00022679"/>
    </source>
</evidence>
<dbReference type="CDD" id="cd01609">
    <property type="entry name" value="RNAP_beta'_N"/>
    <property type="match status" value="1"/>
</dbReference>
<feature type="region of interest" description="Disordered" evidence="12">
    <location>
        <begin position="385"/>
        <end position="405"/>
    </location>
</feature>
<dbReference type="InterPro" id="IPR007080">
    <property type="entry name" value="RNA_pol_Rpb1_1"/>
</dbReference>
<name>A0ABQ2Z7M7_9ACTN</name>
<dbReference type="Pfam" id="PF04997">
    <property type="entry name" value="RNA_pol_Rpb1_1"/>
    <property type="match status" value="1"/>
</dbReference>
<dbReference type="NCBIfam" id="TIGR02386">
    <property type="entry name" value="rpoC_TIGR"/>
    <property type="match status" value="1"/>
</dbReference>
<dbReference type="Pfam" id="PF04983">
    <property type="entry name" value="RNA_pol_Rpb1_3"/>
    <property type="match status" value="1"/>
</dbReference>
<dbReference type="Pfam" id="PF05000">
    <property type="entry name" value="RNA_pol_Rpb1_4"/>
    <property type="match status" value="1"/>
</dbReference>
<dbReference type="GO" id="GO:0000428">
    <property type="term" value="C:DNA-directed RNA polymerase complex"/>
    <property type="evidence" value="ECO:0007669"/>
    <property type="project" value="UniProtKB-KW"/>
</dbReference>
<dbReference type="Gene3D" id="1.10.274.100">
    <property type="entry name" value="RNA polymerase Rpb1, domain 3"/>
    <property type="match status" value="1"/>
</dbReference>
<dbReference type="InterPro" id="IPR045867">
    <property type="entry name" value="DNA-dir_RpoC_beta_prime"/>
</dbReference>
<dbReference type="InterPro" id="IPR006592">
    <property type="entry name" value="RNA_pol_N"/>
</dbReference>
<comment type="cofactor">
    <cofactor evidence="9">
        <name>Zn(2+)</name>
        <dbReference type="ChEBI" id="CHEBI:29105"/>
    </cofactor>
    <text evidence="9">Binds 2 Zn(2+) ions per subunit.</text>
</comment>
<evidence type="ECO:0000256" key="5">
    <source>
        <dbReference type="ARBA" id="ARBA00022695"/>
    </source>
</evidence>
<dbReference type="CDD" id="cd02655">
    <property type="entry name" value="RNAP_beta'_C"/>
    <property type="match status" value="1"/>
</dbReference>
<dbReference type="EC" id="2.7.7.6" evidence="9"/>
<protein>
    <recommendedName>
        <fullName evidence="9">DNA-directed RNA polymerase subunit beta'</fullName>
        <shortName evidence="9">RNAP subunit beta'</shortName>
        <ecNumber evidence="9">2.7.7.6</ecNumber>
    </recommendedName>
    <alternativeName>
        <fullName evidence="9">RNA polymerase subunit beta'</fullName>
    </alternativeName>
    <alternativeName>
        <fullName evidence="9">Transcriptase subunit beta'</fullName>
    </alternativeName>
</protein>
<dbReference type="InterPro" id="IPR007066">
    <property type="entry name" value="RNA_pol_Rpb1_3"/>
</dbReference>
<dbReference type="Gene3D" id="2.40.50.100">
    <property type="match status" value="1"/>
</dbReference>
<comment type="similarity">
    <text evidence="2 9 10">Belongs to the RNA polymerase beta' chain family.</text>
</comment>
<feature type="binding site" evidence="9">
    <location>
        <position position="75"/>
    </location>
    <ligand>
        <name>Zn(2+)</name>
        <dbReference type="ChEBI" id="CHEBI:29105"/>
        <label>1</label>
    </ligand>
</feature>
<gene>
    <name evidence="9 14" type="primary">rpoC</name>
    <name evidence="14" type="ORF">GCM10010384_04910</name>
</gene>
<evidence type="ECO:0000256" key="3">
    <source>
        <dbReference type="ARBA" id="ARBA00022478"/>
    </source>
</evidence>
<dbReference type="HAMAP" id="MF_01322">
    <property type="entry name" value="RNApol_bact_RpoC"/>
    <property type="match status" value="1"/>
</dbReference>
<dbReference type="Gene3D" id="4.10.860.120">
    <property type="entry name" value="RNA polymerase II, clamp domain"/>
    <property type="match status" value="1"/>
</dbReference>
<dbReference type="EMBL" id="BMWE01000001">
    <property type="protein sequence ID" value="GGY03809.1"/>
    <property type="molecule type" value="Genomic_DNA"/>
</dbReference>
<comment type="caution">
    <text evidence="14">The sequence shown here is derived from an EMBL/GenBank/DDBJ whole genome shotgun (WGS) entry which is preliminary data.</text>
</comment>
<dbReference type="PANTHER" id="PTHR19376">
    <property type="entry name" value="DNA-DIRECTED RNA POLYMERASE"/>
    <property type="match status" value="1"/>
</dbReference>
<feature type="binding site" evidence="9">
    <location>
        <position position="886"/>
    </location>
    <ligand>
        <name>Zn(2+)</name>
        <dbReference type="ChEBI" id="CHEBI:29105"/>
        <label>2</label>
    </ligand>
</feature>
<dbReference type="SMART" id="SM00663">
    <property type="entry name" value="RPOLA_N"/>
    <property type="match status" value="1"/>
</dbReference>
<dbReference type="Gene3D" id="1.10.132.30">
    <property type="match status" value="1"/>
</dbReference>